<feature type="domain" description="Laminin G" evidence="2">
    <location>
        <begin position="54"/>
        <end position="84"/>
    </location>
</feature>
<reference evidence="3" key="1">
    <citation type="submission" date="2023-01" db="EMBL/GenBank/DDBJ databases">
        <title>Genome assembly of the deep-sea coral Lophelia pertusa.</title>
        <authorList>
            <person name="Herrera S."/>
            <person name="Cordes E."/>
        </authorList>
    </citation>
    <scope>NUCLEOTIDE SEQUENCE</scope>
    <source>
        <strain evidence="3">USNM1676648</strain>
        <tissue evidence="3">Polyp</tissue>
    </source>
</reference>
<keyword evidence="4" id="KW-1185">Reference proteome</keyword>
<dbReference type="Gene3D" id="2.60.120.200">
    <property type="match status" value="1"/>
</dbReference>
<feature type="chain" id="PRO_5040773823" evidence="1">
    <location>
        <begin position="24"/>
        <end position="115"/>
    </location>
</feature>
<proteinExistence type="predicted"/>
<dbReference type="SUPFAM" id="SSF49899">
    <property type="entry name" value="Concanavalin A-like lectins/glucanases"/>
    <property type="match status" value="1"/>
</dbReference>
<dbReference type="Proteomes" id="UP001163046">
    <property type="component" value="Unassembled WGS sequence"/>
</dbReference>
<name>A0A9X0CUC0_9CNID</name>
<dbReference type="EMBL" id="MU826827">
    <property type="protein sequence ID" value="KAJ7374518.1"/>
    <property type="molecule type" value="Genomic_DNA"/>
</dbReference>
<accession>A0A9X0CUC0</accession>
<feature type="signal peptide" evidence="1">
    <location>
        <begin position="1"/>
        <end position="23"/>
    </location>
</feature>
<sequence>MFTITSFRLLFLVLIITASYGHGELHTGFDGSTYVTYSYHGEPRTLPDEILLVFRTIKPSGILFHAASSGGDFITLELQRGKISKGDIRQLSLETVQWGVSDLSLSQVFYSTGLC</sequence>
<protein>
    <submittedName>
        <fullName evidence="3">Biological adhesion</fullName>
    </submittedName>
</protein>
<dbReference type="OrthoDB" id="26719at2759"/>
<evidence type="ECO:0000256" key="1">
    <source>
        <dbReference type="SAM" id="SignalP"/>
    </source>
</evidence>
<keyword evidence="1" id="KW-0732">Signal</keyword>
<dbReference type="InterPro" id="IPR001791">
    <property type="entry name" value="Laminin_G"/>
</dbReference>
<comment type="caution">
    <text evidence="3">The sequence shown here is derived from an EMBL/GenBank/DDBJ whole genome shotgun (WGS) entry which is preliminary data.</text>
</comment>
<evidence type="ECO:0000313" key="4">
    <source>
        <dbReference type="Proteomes" id="UP001163046"/>
    </source>
</evidence>
<organism evidence="3 4">
    <name type="scientific">Desmophyllum pertusum</name>
    <dbReference type="NCBI Taxonomy" id="174260"/>
    <lineage>
        <taxon>Eukaryota</taxon>
        <taxon>Metazoa</taxon>
        <taxon>Cnidaria</taxon>
        <taxon>Anthozoa</taxon>
        <taxon>Hexacorallia</taxon>
        <taxon>Scleractinia</taxon>
        <taxon>Caryophylliina</taxon>
        <taxon>Caryophylliidae</taxon>
        <taxon>Desmophyllum</taxon>
    </lineage>
</organism>
<dbReference type="AlphaFoldDB" id="A0A9X0CUC0"/>
<dbReference type="InterPro" id="IPR013320">
    <property type="entry name" value="ConA-like_dom_sf"/>
</dbReference>
<gene>
    <name evidence="3" type="primary">cntnap5</name>
    <name evidence="3" type="ORF">OS493_004856</name>
</gene>
<evidence type="ECO:0000313" key="3">
    <source>
        <dbReference type="EMBL" id="KAJ7374518.1"/>
    </source>
</evidence>
<evidence type="ECO:0000259" key="2">
    <source>
        <dbReference type="Pfam" id="PF02210"/>
    </source>
</evidence>
<dbReference type="Pfam" id="PF02210">
    <property type="entry name" value="Laminin_G_2"/>
    <property type="match status" value="1"/>
</dbReference>